<evidence type="ECO:0000313" key="3">
    <source>
        <dbReference type="EMBL" id="GJD87483.1"/>
    </source>
</evidence>
<dbReference type="EMBL" id="BPQO01000003">
    <property type="protein sequence ID" value="GJD87483.1"/>
    <property type="molecule type" value="Genomic_DNA"/>
</dbReference>
<dbReference type="PANTHER" id="PTHR30344:SF1">
    <property type="entry name" value="6-PHOSPHOGLUCONOLACTONASE"/>
    <property type="match status" value="1"/>
</dbReference>
<dbReference type="InterPro" id="IPR015943">
    <property type="entry name" value="WD40/YVTN_repeat-like_dom_sf"/>
</dbReference>
<organism evidence="3 4">
    <name type="scientific">Methylobacterium hispanicum</name>
    <dbReference type="NCBI Taxonomy" id="270350"/>
    <lineage>
        <taxon>Bacteria</taxon>
        <taxon>Pseudomonadati</taxon>
        <taxon>Pseudomonadota</taxon>
        <taxon>Alphaproteobacteria</taxon>
        <taxon>Hyphomicrobiales</taxon>
        <taxon>Methylobacteriaceae</taxon>
        <taxon>Methylobacterium</taxon>
    </lineage>
</organism>
<dbReference type="PANTHER" id="PTHR30344">
    <property type="entry name" value="6-PHOSPHOGLUCONOLACTONASE-RELATED"/>
    <property type="match status" value="1"/>
</dbReference>
<dbReference type="Proteomes" id="UP001055247">
    <property type="component" value="Unassembled WGS sequence"/>
</dbReference>
<dbReference type="Gene3D" id="2.130.10.10">
    <property type="entry name" value="YVTN repeat-like/Quinoprotein amine dehydrogenase"/>
    <property type="match status" value="1"/>
</dbReference>
<evidence type="ECO:0000256" key="2">
    <source>
        <dbReference type="ARBA" id="ARBA00022526"/>
    </source>
</evidence>
<reference evidence="3" key="2">
    <citation type="submission" date="2021-08" db="EMBL/GenBank/DDBJ databases">
        <authorList>
            <person name="Tani A."/>
            <person name="Ola A."/>
            <person name="Ogura Y."/>
            <person name="Katsura K."/>
            <person name="Hayashi T."/>
        </authorList>
    </citation>
    <scope>NUCLEOTIDE SEQUENCE</scope>
    <source>
        <strain evidence="3">DSM 16372</strain>
    </source>
</reference>
<dbReference type="InterPro" id="IPR050282">
    <property type="entry name" value="Cycloisomerase_2"/>
</dbReference>
<dbReference type="GO" id="GO:0006006">
    <property type="term" value="P:glucose metabolic process"/>
    <property type="evidence" value="ECO:0007669"/>
    <property type="project" value="UniProtKB-KW"/>
</dbReference>
<keyword evidence="2" id="KW-0313">Glucose metabolism</keyword>
<comment type="similarity">
    <text evidence="1">Belongs to the cycloisomerase 2 family.</text>
</comment>
<dbReference type="InterPro" id="IPR011048">
    <property type="entry name" value="Haem_d1_sf"/>
</dbReference>
<dbReference type="GO" id="GO:0017057">
    <property type="term" value="F:6-phosphogluconolactonase activity"/>
    <property type="evidence" value="ECO:0007669"/>
    <property type="project" value="TreeGrafter"/>
</dbReference>
<keyword evidence="4" id="KW-1185">Reference proteome</keyword>
<dbReference type="RefSeq" id="WP_238229596.1">
    <property type="nucleotide sequence ID" value="NZ_BPQO01000003.1"/>
</dbReference>
<dbReference type="AlphaFoldDB" id="A0AAV4ZHU4"/>
<evidence type="ECO:0000313" key="4">
    <source>
        <dbReference type="Proteomes" id="UP001055247"/>
    </source>
</evidence>
<reference evidence="3" key="1">
    <citation type="journal article" date="2016" name="Front. Microbiol.">
        <title>Genome Sequence of the Piezophilic, Mesophilic Sulfate-Reducing Bacterium Desulfovibrio indicus J2T.</title>
        <authorList>
            <person name="Cao J."/>
            <person name="Maignien L."/>
            <person name="Shao Z."/>
            <person name="Alain K."/>
            <person name="Jebbar M."/>
        </authorList>
    </citation>
    <scope>NUCLEOTIDE SEQUENCE</scope>
    <source>
        <strain evidence="3">DSM 16372</strain>
    </source>
</reference>
<protein>
    <submittedName>
        <fullName evidence="3">6-phosphogluconolactonase</fullName>
    </submittedName>
</protein>
<dbReference type="Pfam" id="PF10282">
    <property type="entry name" value="Lactonase"/>
    <property type="match status" value="1"/>
</dbReference>
<dbReference type="InterPro" id="IPR019405">
    <property type="entry name" value="Lactonase_7-beta_prop"/>
</dbReference>
<accession>A0AAV4ZHU4</accession>
<evidence type="ECO:0000256" key="1">
    <source>
        <dbReference type="ARBA" id="ARBA00005564"/>
    </source>
</evidence>
<comment type="caution">
    <text evidence="3">The sequence shown here is derived from an EMBL/GenBank/DDBJ whole genome shotgun (WGS) entry which is preliminary data.</text>
</comment>
<gene>
    <name evidence="3" type="primary">pgl_1</name>
    <name evidence="3" type="ORF">BHAOGJBA_0986</name>
</gene>
<sequence length="406" mass="43207">MSNGRDVREVACDRRTAIRTIAGIALAVSRASDLSATPQTKDAHVPTRSRIVYVGCRTTRERNARGDGITVYRAPDDGAAWEEIQRLDGLVNPSFLAFDHARRTLYTVHGDGSDVSSFRVDARDGRLTFINRVGCRGKNPVHLVVAPSGRHLVVANHLTVGPHVSSLAVLAIGADGALGEVVDHHPLTGRIGPHRTEQPFAKPHQVVFDPAGRFLAVPDKGLDLVSTFRLDEAGRLHPSGAPPAAAREGAGPRHLAFHPTLPFVFVLNELSSTVMACAYAPDTGAITPHQEISALPDTFVGFSRASEIEIARDGRFVYASNRGHESIAAFAVDAATGRLAPVGWTDAAGRTPRFFTLDPSADRVLVANEDSDGVVSFARDPDSGRLLEPSPVARTGSPTCLLVGAG</sequence>
<proteinExistence type="inferred from homology"/>
<dbReference type="SUPFAM" id="SSF51004">
    <property type="entry name" value="C-terminal (heme d1) domain of cytochrome cd1-nitrite reductase"/>
    <property type="match status" value="1"/>
</dbReference>
<keyword evidence="2" id="KW-0119">Carbohydrate metabolism</keyword>
<name>A0AAV4ZHU4_9HYPH</name>